<protein>
    <recommendedName>
        <fullName evidence="4">Fluoride ion transporter CrcB</fullName>
    </recommendedName>
</protein>
<keyword evidence="1" id="KW-0812">Transmembrane</keyword>
<feature type="transmembrane region" description="Helical" evidence="1">
    <location>
        <begin position="20"/>
        <end position="39"/>
    </location>
</feature>
<proteinExistence type="predicted"/>
<sequence>MGDAVVAGPGRGRQALDAGLGFVLGAAVGVPVGLALYATLRGALLPPRLLSSDAILWSVVAIVALGLGWIGARRRWGAPGGSRLLRGVLGCVAGAVIGGPLTFAIALAAWDATGAPDRDGGFGLMALFVLAPLGALAAGWAAAVFLVRRG</sequence>
<reference evidence="2 3" key="1">
    <citation type="submission" date="2022-10" db="EMBL/GenBank/DDBJ databases">
        <title>Roseococcus glaciei nov., sp. nov., isolated from glacier.</title>
        <authorList>
            <person name="Liu Q."/>
            <person name="Xin Y.-H."/>
        </authorList>
    </citation>
    <scope>NUCLEOTIDE SEQUENCE [LARGE SCALE GENOMIC DNA]</scope>
    <source>
        <strain evidence="2 3">MDT2-1-1</strain>
    </source>
</reference>
<name>A0ABT3NUZ3_9PROT</name>
<dbReference type="EMBL" id="JAPFQI010000006">
    <property type="protein sequence ID" value="MCW8085976.1"/>
    <property type="molecule type" value="Genomic_DNA"/>
</dbReference>
<evidence type="ECO:0000313" key="3">
    <source>
        <dbReference type="Proteomes" id="UP001526430"/>
    </source>
</evidence>
<feature type="transmembrane region" description="Helical" evidence="1">
    <location>
        <begin position="84"/>
        <end position="110"/>
    </location>
</feature>
<dbReference type="RefSeq" id="WP_301589939.1">
    <property type="nucleotide sequence ID" value="NZ_JAPFQI010000006.1"/>
</dbReference>
<accession>A0ABT3NUZ3</accession>
<evidence type="ECO:0000256" key="1">
    <source>
        <dbReference type="SAM" id="Phobius"/>
    </source>
</evidence>
<feature type="transmembrane region" description="Helical" evidence="1">
    <location>
        <begin position="122"/>
        <end position="147"/>
    </location>
</feature>
<comment type="caution">
    <text evidence="2">The sequence shown here is derived from an EMBL/GenBank/DDBJ whole genome shotgun (WGS) entry which is preliminary data.</text>
</comment>
<feature type="transmembrane region" description="Helical" evidence="1">
    <location>
        <begin position="54"/>
        <end position="72"/>
    </location>
</feature>
<organism evidence="2 3">
    <name type="scientific">Sabulicella glaciei</name>
    <dbReference type="NCBI Taxonomy" id="2984948"/>
    <lineage>
        <taxon>Bacteria</taxon>
        <taxon>Pseudomonadati</taxon>
        <taxon>Pseudomonadota</taxon>
        <taxon>Alphaproteobacteria</taxon>
        <taxon>Acetobacterales</taxon>
        <taxon>Acetobacteraceae</taxon>
        <taxon>Sabulicella</taxon>
    </lineage>
</organism>
<keyword evidence="1" id="KW-0472">Membrane</keyword>
<evidence type="ECO:0008006" key="4">
    <source>
        <dbReference type="Google" id="ProtNLM"/>
    </source>
</evidence>
<dbReference type="Proteomes" id="UP001526430">
    <property type="component" value="Unassembled WGS sequence"/>
</dbReference>
<keyword evidence="1" id="KW-1133">Transmembrane helix</keyword>
<gene>
    <name evidence="2" type="ORF">OF850_10090</name>
</gene>
<keyword evidence="3" id="KW-1185">Reference proteome</keyword>
<evidence type="ECO:0000313" key="2">
    <source>
        <dbReference type="EMBL" id="MCW8085976.1"/>
    </source>
</evidence>